<dbReference type="Proteomes" id="UP000501812">
    <property type="component" value="Chromosome"/>
</dbReference>
<dbReference type="PANTHER" id="PTHR16222:SF12">
    <property type="entry name" value="ADP-RIBOSYLGLYCOHYDROLASE-RELATED"/>
    <property type="match status" value="1"/>
</dbReference>
<evidence type="ECO:0000313" key="3">
    <source>
        <dbReference type="Proteomes" id="UP000501812"/>
    </source>
</evidence>
<protein>
    <recommendedName>
        <fullName evidence="4">ADP-ribosylglycohydrolase family protein</fullName>
    </recommendedName>
</protein>
<comment type="cofactor">
    <cofactor evidence="1">
        <name>Mg(2+)</name>
        <dbReference type="ChEBI" id="CHEBI:18420"/>
    </cofactor>
    <text evidence="1">Binds 2 magnesium ions per subunit.</text>
</comment>
<dbReference type="AlphaFoldDB" id="A0A858RNN6"/>
<dbReference type="PANTHER" id="PTHR16222">
    <property type="entry name" value="ADP-RIBOSYLGLYCOHYDROLASE"/>
    <property type="match status" value="1"/>
</dbReference>
<keyword evidence="3" id="KW-1185">Reference proteome</keyword>
<gene>
    <name evidence="2" type="ORF">HHL09_20360</name>
</gene>
<dbReference type="InterPro" id="IPR036705">
    <property type="entry name" value="Ribosyl_crysJ1_sf"/>
</dbReference>
<feature type="binding site" evidence="1">
    <location>
        <position position="71"/>
    </location>
    <ligand>
        <name>Mg(2+)</name>
        <dbReference type="ChEBI" id="CHEBI:18420"/>
        <label>1</label>
    </ligand>
</feature>
<feature type="binding site" evidence="1">
    <location>
        <position position="73"/>
    </location>
    <ligand>
        <name>Mg(2+)</name>
        <dbReference type="ChEBI" id="CHEBI:18420"/>
        <label>1</label>
    </ligand>
</feature>
<dbReference type="InterPro" id="IPR050792">
    <property type="entry name" value="ADP-ribosylglycohydrolase"/>
</dbReference>
<dbReference type="KEGG" id="luo:HHL09_20360"/>
<dbReference type="InterPro" id="IPR005502">
    <property type="entry name" value="Ribosyl_crysJ1"/>
</dbReference>
<feature type="binding site" evidence="1">
    <location>
        <position position="286"/>
    </location>
    <ligand>
        <name>Mg(2+)</name>
        <dbReference type="ChEBI" id="CHEBI:18420"/>
        <label>1</label>
    </ligand>
</feature>
<feature type="binding site" evidence="1">
    <location>
        <position position="72"/>
    </location>
    <ligand>
        <name>Mg(2+)</name>
        <dbReference type="ChEBI" id="CHEBI:18420"/>
        <label>1</label>
    </ligand>
</feature>
<sequence>MRAGAKQYHAWRESGNVDLRLMTRAERQELAWVVLEGLSVGDAFGEMASYRSENVRKSVELGVPAGPWWWTDDTAMALGIMECLVALGKIDEDSLAQIFARNFNRDPDRGYGRMARMVLRSIVAGEDWRKVSSTAFGSGSMGNGAAMRVGPVGAWFADDLDRVVEEATLSARVTHWHPEGIAGAVAVGVGVANAWRSRALPVAEARRMIADEVLKRCPSGATRTMIESACKFDSGASPMEAGRALGNGALVTSPDTVPFVFWSALRSLDDYQEAILGTIEAGGDCDTNAAMVGSIVAARLGISCIPTEWRSARESLPREG</sequence>
<keyword evidence="1" id="KW-0479">Metal-binding</keyword>
<proteinExistence type="predicted"/>
<feature type="binding site" evidence="1">
    <location>
        <position position="287"/>
    </location>
    <ligand>
        <name>Mg(2+)</name>
        <dbReference type="ChEBI" id="CHEBI:18420"/>
        <label>1</label>
    </ligand>
</feature>
<dbReference type="EMBL" id="CP051774">
    <property type="protein sequence ID" value="QJE98038.1"/>
    <property type="molecule type" value="Genomic_DNA"/>
</dbReference>
<dbReference type="GO" id="GO:0046872">
    <property type="term" value="F:metal ion binding"/>
    <property type="evidence" value="ECO:0007669"/>
    <property type="project" value="UniProtKB-KW"/>
</dbReference>
<reference evidence="2 3" key="1">
    <citation type="submission" date="2020-04" db="EMBL/GenBank/DDBJ databases">
        <title>Luteolibacter sp. G-1-1-1 isolated from soil.</title>
        <authorList>
            <person name="Dahal R.H."/>
        </authorList>
    </citation>
    <scope>NUCLEOTIDE SEQUENCE [LARGE SCALE GENOMIC DNA]</scope>
    <source>
        <strain evidence="2 3">G-1-1-1</strain>
    </source>
</reference>
<accession>A0A858RNN6</accession>
<dbReference type="Gene3D" id="1.10.4080.10">
    <property type="entry name" value="ADP-ribosylation/Crystallin J1"/>
    <property type="match status" value="1"/>
</dbReference>
<organism evidence="2 3">
    <name type="scientific">Luteolibacter luteus</name>
    <dbReference type="NCBI Taxonomy" id="2728835"/>
    <lineage>
        <taxon>Bacteria</taxon>
        <taxon>Pseudomonadati</taxon>
        <taxon>Verrucomicrobiota</taxon>
        <taxon>Verrucomicrobiia</taxon>
        <taxon>Verrucomicrobiales</taxon>
        <taxon>Verrucomicrobiaceae</taxon>
        <taxon>Luteolibacter</taxon>
    </lineage>
</organism>
<evidence type="ECO:0008006" key="4">
    <source>
        <dbReference type="Google" id="ProtNLM"/>
    </source>
</evidence>
<evidence type="ECO:0000256" key="1">
    <source>
        <dbReference type="PIRSR" id="PIRSR605502-1"/>
    </source>
</evidence>
<dbReference type="Pfam" id="PF03747">
    <property type="entry name" value="ADP_ribosyl_GH"/>
    <property type="match status" value="1"/>
</dbReference>
<dbReference type="SUPFAM" id="SSF101478">
    <property type="entry name" value="ADP-ribosylglycohydrolase"/>
    <property type="match status" value="1"/>
</dbReference>
<name>A0A858RNN6_9BACT</name>
<evidence type="ECO:0000313" key="2">
    <source>
        <dbReference type="EMBL" id="QJE98038.1"/>
    </source>
</evidence>
<feature type="binding site" evidence="1">
    <location>
        <position position="284"/>
    </location>
    <ligand>
        <name>Mg(2+)</name>
        <dbReference type="ChEBI" id="CHEBI:18420"/>
        <label>1</label>
    </ligand>
</feature>
<keyword evidence="1" id="KW-0460">Magnesium</keyword>
<dbReference type="RefSeq" id="WP_169456469.1">
    <property type="nucleotide sequence ID" value="NZ_CP051774.1"/>
</dbReference>